<evidence type="ECO:0000313" key="2">
    <source>
        <dbReference type="EMBL" id="GAM37588.1"/>
    </source>
</evidence>
<dbReference type="Proteomes" id="UP000053095">
    <property type="component" value="Unassembled WGS sequence"/>
</dbReference>
<evidence type="ECO:0000256" key="1">
    <source>
        <dbReference type="ARBA" id="ARBA00023254"/>
    </source>
</evidence>
<dbReference type="Pfam" id="PF08631">
    <property type="entry name" value="SPO22"/>
    <property type="match status" value="1"/>
</dbReference>
<protein>
    <submittedName>
        <fullName evidence="2">Uncharacterized protein</fullName>
    </submittedName>
</protein>
<gene>
    <name evidence="2" type="ORF">TCE0_024f07631</name>
</gene>
<organism evidence="2 3">
    <name type="scientific">Talaromyces pinophilus</name>
    <name type="common">Penicillium pinophilum</name>
    <dbReference type="NCBI Taxonomy" id="128442"/>
    <lineage>
        <taxon>Eukaryota</taxon>
        <taxon>Fungi</taxon>
        <taxon>Dikarya</taxon>
        <taxon>Ascomycota</taxon>
        <taxon>Pezizomycotina</taxon>
        <taxon>Eurotiomycetes</taxon>
        <taxon>Eurotiomycetidae</taxon>
        <taxon>Eurotiales</taxon>
        <taxon>Trichocomaceae</taxon>
        <taxon>Talaromyces</taxon>
        <taxon>Talaromyces sect. Talaromyces</taxon>
    </lineage>
</organism>
<evidence type="ECO:0000313" key="3">
    <source>
        <dbReference type="Proteomes" id="UP000053095"/>
    </source>
</evidence>
<dbReference type="GO" id="GO:0051321">
    <property type="term" value="P:meiotic cell cycle"/>
    <property type="evidence" value="ECO:0007669"/>
    <property type="project" value="UniProtKB-KW"/>
</dbReference>
<dbReference type="GO" id="GO:0090173">
    <property type="term" value="P:regulation of synaptonemal complex assembly"/>
    <property type="evidence" value="ECO:0007669"/>
    <property type="project" value="InterPro"/>
</dbReference>
<sequence>MDLDNETHQDELAISICAFAADLMSHLDNDSASPSSFTAWMQEADISQTLSATMESLDMSVLSLTFSARSLRLLDSSGTALWNAFMRFLRVGGDDIKDDVSTDIVKVPLLVCRMFGCCCSEDGNSNWKFFQVLIRSAEICLGSSMIVEVTDLLRRATLKVNSIDLSELADPDSRDYMVRYHFLGAWMALKNEDIKDFDVHFSHLPLDVTNMSPDSQEQYASICLSAFRLAVKHGLKELAESLLQKLSEMSSILRQCHYEGIEYKKWVSGFFYVLATVDLKDMSEAFNNLRSELLQTTEQDLEGPLGLFLQLEVASRQEVFEKDIFYQILIRYIETMEPTKDKFKSPDNAMMALRLLYQRLNVFAQDENWLQQNFVCLLRLVPAPPWRHSESLHFLTDLATTLNEILVEPLSTSASNAALIVGTSLPAQLCDYLEAQAWCRLCRNKLFDRASPTNKANLLRKTMDCSFQIGDYAEVKSTWEILPKEQRDPTTIQIMYQVSLRDLDIDTAASLLASLTELENGEHRYALAAVAAAVTVSSQLRRGALRSVQALIEQYPIVLKKKPINLDLHRALIRLIVYELREDPDDAETLRAQMCKLLTWGECIIYLCIFDLCLHHRRNDICICETVLNQALSTTQDTPSTGENNNSQDDEIEYISTKAFNYAVDLYLDGQQTDAQRWARKAIELSKLMRNDYGRLSLALQTKYEKWLTYDMNISDS</sequence>
<comment type="caution">
    <text evidence="2">The sequence shown here is derived from an EMBL/GenBank/DDBJ whole genome shotgun (WGS) entry which is preliminary data.</text>
</comment>
<proteinExistence type="predicted"/>
<dbReference type="EMBL" id="DF933820">
    <property type="protein sequence ID" value="GAM37588.1"/>
    <property type="molecule type" value="Genomic_DNA"/>
</dbReference>
<dbReference type="PANTHER" id="PTHR40375">
    <property type="entry name" value="SPORULATION-SPECIFIC PROTEIN 22"/>
    <property type="match status" value="1"/>
</dbReference>
<keyword evidence="3" id="KW-1185">Reference proteome</keyword>
<dbReference type="PANTHER" id="PTHR40375:SF2">
    <property type="entry name" value="SPORULATION-SPECIFIC PROTEIN 22"/>
    <property type="match status" value="1"/>
</dbReference>
<accession>A0A6V8HH78</accession>
<reference evidence="3" key="1">
    <citation type="journal article" date="2015" name="Genome Announc.">
        <title>Draft genome sequence of Talaromyces cellulolyticus strain Y-94, a source of lignocellulosic biomass-degrading enzymes.</title>
        <authorList>
            <person name="Fujii T."/>
            <person name="Koike H."/>
            <person name="Sawayama S."/>
            <person name="Yano S."/>
            <person name="Inoue H."/>
        </authorList>
    </citation>
    <scope>NUCLEOTIDE SEQUENCE [LARGE SCALE GENOMIC DNA]</scope>
    <source>
        <strain evidence="3">Y-94</strain>
    </source>
</reference>
<dbReference type="InterPro" id="IPR013940">
    <property type="entry name" value="Spo22/ZIP4/TEX11"/>
</dbReference>
<name>A0A6V8HH78_TALPI</name>
<keyword evidence="1" id="KW-0469">Meiosis</keyword>
<dbReference type="InterPro" id="IPR039057">
    <property type="entry name" value="Spo22/ZIP4"/>
</dbReference>
<dbReference type="AlphaFoldDB" id="A0A6V8HH78"/>